<accession>A0A0K1PBS1</accession>
<feature type="region of interest" description="Disordered" evidence="1">
    <location>
        <begin position="17"/>
        <end position="60"/>
    </location>
</feature>
<dbReference type="STRING" id="1391653.AKJ08_0956"/>
<evidence type="ECO:0000313" key="2">
    <source>
        <dbReference type="EMBL" id="AKU90569.1"/>
    </source>
</evidence>
<dbReference type="Proteomes" id="UP000055590">
    <property type="component" value="Chromosome"/>
</dbReference>
<dbReference type="SUPFAM" id="SSF74653">
    <property type="entry name" value="TolA/TonB C-terminal domain"/>
    <property type="match status" value="1"/>
</dbReference>
<evidence type="ECO:0000256" key="1">
    <source>
        <dbReference type="SAM" id="MobiDB-lite"/>
    </source>
</evidence>
<dbReference type="OrthoDB" id="5377858at2"/>
<dbReference type="NCBIfam" id="NF033768">
    <property type="entry name" value="myxo_SS_tail"/>
    <property type="match status" value="1"/>
</dbReference>
<organism evidence="2 3">
    <name type="scientific">Vulgatibacter incomptus</name>
    <dbReference type="NCBI Taxonomy" id="1391653"/>
    <lineage>
        <taxon>Bacteria</taxon>
        <taxon>Pseudomonadati</taxon>
        <taxon>Myxococcota</taxon>
        <taxon>Myxococcia</taxon>
        <taxon>Myxococcales</taxon>
        <taxon>Cystobacterineae</taxon>
        <taxon>Vulgatibacteraceae</taxon>
        <taxon>Vulgatibacter</taxon>
    </lineage>
</organism>
<dbReference type="EMBL" id="CP012332">
    <property type="protein sequence ID" value="AKU90569.1"/>
    <property type="molecule type" value="Genomic_DNA"/>
</dbReference>
<name>A0A0K1PBS1_9BACT</name>
<keyword evidence="3" id="KW-1185">Reference proteome</keyword>
<evidence type="ECO:0000313" key="3">
    <source>
        <dbReference type="Proteomes" id="UP000055590"/>
    </source>
</evidence>
<dbReference type="PATRIC" id="fig|1391653.3.peg.979"/>
<proteinExistence type="predicted"/>
<reference evidence="2 3" key="1">
    <citation type="submission" date="2015-08" db="EMBL/GenBank/DDBJ databases">
        <authorList>
            <person name="Babu N.S."/>
            <person name="Beckwith C.J."/>
            <person name="Beseler K.G."/>
            <person name="Brison A."/>
            <person name="Carone J.V."/>
            <person name="Caskin T.P."/>
            <person name="Diamond M."/>
            <person name="Durham M.E."/>
            <person name="Foxe J.M."/>
            <person name="Go M."/>
            <person name="Henderson B.A."/>
            <person name="Jones I.B."/>
            <person name="McGettigan J.A."/>
            <person name="Micheletti S.J."/>
            <person name="Nasrallah M.E."/>
            <person name="Ortiz D."/>
            <person name="Piller C.R."/>
            <person name="Privatt S.R."/>
            <person name="Schneider S.L."/>
            <person name="Sharp S."/>
            <person name="Smith T.C."/>
            <person name="Stanton J.D."/>
            <person name="Ullery H.E."/>
            <person name="Wilson R.J."/>
            <person name="Serrano M.G."/>
            <person name="Buck G."/>
            <person name="Lee V."/>
            <person name="Wang Y."/>
            <person name="Carvalho R."/>
            <person name="Voegtly L."/>
            <person name="Shi R."/>
            <person name="Duckworth R."/>
            <person name="Johnson A."/>
            <person name="Loviza R."/>
            <person name="Walstead R."/>
            <person name="Shah Z."/>
            <person name="Kiflezghi M."/>
            <person name="Wade K."/>
            <person name="Ball S.L."/>
            <person name="Bradley K.W."/>
            <person name="Asai D.J."/>
            <person name="Bowman C.A."/>
            <person name="Russell D.A."/>
            <person name="Pope W.H."/>
            <person name="Jacobs-Sera D."/>
            <person name="Hendrix R.W."/>
            <person name="Hatfull G.F."/>
        </authorList>
    </citation>
    <scope>NUCLEOTIDE SEQUENCE [LARGE SCALE GENOMIC DNA]</scope>
    <source>
        <strain evidence="2 3">DSM 27710</strain>
    </source>
</reference>
<dbReference type="KEGG" id="vin:AKJ08_0956"/>
<dbReference type="InterPro" id="IPR049806">
    <property type="entry name" value="MasK-like_C"/>
</dbReference>
<dbReference type="AlphaFoldDB" id="A0A0K1PBS1"/>
<protein>
    <submittedName>
        <fullName evidence="2">Putative abductin-like protein</fullName>
    </submittedName>
</protein>
<gene>
    <name evidence="2" type="ORF">AKJ08_0956</name>
</gene>
<dbReference type="RefSeq" id="WP_157370471.1">
    <property type="nucleotide sequence ID" value="NZ_CP012332.1"/>
</dbReference>
<sequence length="179" mass="18063">MNNLMGGITGGAGQGDAHGVGGLGSRGTGPGGGGQGLGLGGLGTKGGGRGRGGMGNIDLGGRGKGTTRIIPGNTTVVGGLSKEVIGEVIRRHWNEIKYCYEKELQKDPNLQGKVAITFTIDGTGGVSEAAASQDTVGAGGQVGQCMVQRVRRWKFPEPKGGGQVLVTYPWVFRAAGADD</sequence>